<accession>A0A0P0GRD6</accession>
<gene>
    <name evidence="2" type="ORF">BcellWH2_03379</name>
</gene>
<dbReference type="NCBIfam" id="TIGR03519">
    <property type="entry name" value="T9SS_PorP_fam"/>
    <property type="match status" value="1"/>
</dbReference>
<dbReference type="Pfam" id="PF11751">
    <property type="entry name" value="PorP_SprF"/>
    <property type="match status" value="1"/>
</dbReference>
<keyword evidence="1" id="KW-0732">Signal</keyword>
<dbReference type="Proteomes" id="UP000061809">
    <property type="component" value="Chromosome"/>
</dbReference>
<evidence type="ECO:0008006" key="4">
    <source>
        <dbReference type="Google" id="ProtNLM"/>
    </source>
</evidence>
<feature type="chain" id="PRO_5006047974" description="Type IX secretion system membrane protein PorP/SprF" evidence="1">
    <location>
        <begin position="25"/>
        <end position="317"/>
    </location>
</feature>
<evidence type="ECO:0000313" key="3">
    <source>
        <dbReference type="Proteomes" id="UP000061809"/>
    </source>
</evidence>
<evidence type="ECO:0000313" key="2">
    <source>
        <dbReference type="EMBL" id="ALJ60612.1"/>
    </source>
</evidence>
<organism evidence="2 3">
    <name type="scientific">Bacteroides cellulosilyticus</name>
    <dbReference type="NCBI Taxonomy" id="246787"/>
    <lineage>
        <taxon>Bacteria</taxon>
        <taxon>Pseudomonadati</taxon>
        <taxon>Bacteroidota</taxon>
        <taxon>Bacteroidia</taxon>
        <taxon>Bacteroidales</taxon>
        <taxon>Bacteroidaceae</taxon>
        <taxon>Bacteroides</taxon>
    </lineage>
</organism>
<dbReference type="EMBL" id="CP012801">
    <property type="protein sequence ID" value="ALJ60612.1"/>
    <property type="molecule type" value="Genomic_DNA"/>
</dbReference>
<reference evidence="2 3" key="1">
    <citation type="journal article" date="2015" name="Science">
        <title>Genetic determinants of in vivo fitness and diet responsiveness in multiple human gut Bacteroides.</title>
        <authorList>
            <person name="Wu M."/>
            <person name="McNulty N.P."/>
            <person name="Rodionov D.A."/>
            <person name="Khoroshkin M.S."/>
            <person name="Griffin N.W."/>
            <person name="Cheng J."/>
            <person name="Latreille P."/>
            <person name="Kerstetter R.A."/>
            <person name="Terrapon N."/>
            <person name="Henrissat B."/>
            <person name="Osterman A.L."/>
            <person name="Gordon J.I."/>
        </authorList>
    </citation>
    <scope>NUCLEOTIDE SEQUENCE [LARGE SCALE GENOMIC DNA]</scope>
    <source>
        <strain evidence="2 3">WH2</strain>
    </source>
</reference>
<proteinExistence type="predicted"/>
<name>A0A0P0GRD6_9BACE</name>
<dbReference type="PATRIC" id="fig|246787.4.peg.3498"/>
<evidence type="ECO:0000256" key="1">
    <source>
        <dbReference type="SAM" id="SignalP"/>
    </source>
</evidence>
<protein>
    <recommendedName>
        <fullName evidence="4">Type IX secretion system membrane protein PorP/SprF</fullName>
    </recommendedName>
</protein>
<feature type="signal peptide" evidence="1">
    <location>
        <begin position="1"/>
        <end position="24"/>
    </location>
</feature>
<dbReference type="KEGG" id="bcel:BcellWH2_03379"/>
<dbReference type="AlphaFoldDB" id="A0A0P0GRD6"/>
<dbReference type="RefSeq" id="WP_029426672.1">
    <property type="nucleotide sequence ID" value="NZ_CP012801.1"/>
</dbReference>
<sequence>MKCNRILKYIIFICLFFCAAKGQAQFDARFSQYWEVKGYYHPGWVGQTDNKMNIYGSYGMQLMGFTHAPRVMYFGADMPFTLFNKQHGVGVGFFNEGIGLFRNQRFWGQYAYQMKIRKGKLGIGLQVGMLTVSFDPSDINLGDETDDEAFPTAAESGMAVDLGLGGYYSHPKFYAGFSAHHLTAPRVSLGDKSQIKIHPIFYLTGGYNIQTRNPLISIQPSMQLQSDFTSTRLDVTGRLFYTYHSRVLSGGLTYSPDTSVTFSFGLTVRGVTLGYAYECFTSKIGVASGSHDLVVRYALDLNVFKKNRNLHKSVRIL</sequence>
<dbReference type="InterPro" id="IPR019861">
    <property type="entry name" value="PorP/SprF_Bacteroidetes"/>
</dbReference>